<evidence type="ECO:0000256" key="5">
    <source>
        <dbReference type="ARBA" id="ARBA00023002"/>
    </source>
</evidence>
<sequence>MHTHARFPSFVSLSLVSLALLFGHVIGFAYLADQHHEHHRREFIRHFEERIPNPEQQELFKRQLAGLLGAVSGAAGGGGGGDPLSALSGLTGSLPLLGGGSFTYGGGFIEVTGAHAFVPPSSGDQRGPCPGLNAAANHNYIAHNGVVGLFEVVHTINQLYGVGIDIALANALMAVLSAGDPITLTWSIGGPDTKVGPPLGGLLGLLGEPQGLDFAHNLVEADCSLTRNDLFDTGDAWTLDINLFHRLYNSVPEGRPFTFHDMGAIAARRFHECIATSPNFYFGPVSGMVVANAAKIFAARLFANYTDPAHPEGVLTHDILKSFFGICDYPRPFTYNIGWERIPERWTRRPGAYGLLEFNFDLIQWIGWFPELASIGGNMGRVNTFAGIRLDDLGGGIMNLAHLLEGNNLICFALELIKTGSPSFTNNLFKTFFDLIATTVESIGCPQIAALTKGGVPLTQHLQSIYPGAAKAKSGL</sequence>
<evidence type="ECO:0000256" key="1">
    <source>
        <dbReference type="ARBA" id="ARBA00001970"/>
    </source>
</evidence>
<dbReference type="GeneID" id="19340597"/>
<dbReference type="GO" id="GO:0004601">
    <property type="term" value="F:peroxidase activity"/>
    <property type="evidence" value="ECO:0007669"/>
    <property type="project" value="UniProtKB-KW"/>
</dbReference>
<dbReference type="AlphaFoldDB" id="M2ZIJ7"/>
<dbReference type="HOGENOM" id="CLU_029871_3_1_1"/>
<keyword evidence="3" id="KW-0349">Heme</keyword>
<name>M2ZIJ7_PSEFD</name>
<dbReference type="OrthoDB" id="407298at2759"/>
<gene>
    <name evidence="9" type="ORF">MYCFIDRAFT_60430</name>
</gene>
<dbReference type="PANTHER" id="PTHR33577:SF16">
    <property type="entry name" value="HEME HALOPEROXIDASE FAMILY PROFILE DOMAIN-CONTAINING PROTEIN"/>
    <property type="match status" value="1"/>
</dbReference>
<keyword evidence="5" id="KW-0560">Oxidoreductase</keyword>
<dbReference type="KEGG" id="pfj:MYCFIDRAFT_60430"/>
<dbReference type="VEuPathDB" id="FungiDB:MYCFIDRAFT_60430"/>
<evidence type="ECO:0000313" key="10">
    <source>
        <dbReference type="Proteomes" id="UP000016932"/>
    </source>
</evidence>
<dbReference type="eggNOG" id="ENOG502S6CG">
    <property type="taxonomic scope" value="Eukaryota"/>
</dbReference>
<evidence type="ECO:0000256" key="6">
    <source>
        <dbReference type="ARBA" id="ARBA00023004"/>
    </source>
</evidence>
<dbReference type="Pfam" id="PF01328">
    <property type="entry name" value="Peroxidase_2"/>
    <property type="match status" value="1"/>
</dbReference>
<protein>
    <recommendedName>
        <fullName evidence="8">Heme haloperoxidase family profile domain-containing protein</fullName>
    </recommendedName>
</protein>
<dbReference type="Proteomes" id="UP000016932">
    <property type="component" value="Unassembled WGS sequence"/>
</dbReference>
<reference evidence="9 10" key="1">
    <citation type="journal article" date="2012" name="PLoS Pathog.">
        <title>Diverse lifestyles and strategies of plant pathogenesis encoded in the genomes of eighteen Dothideomycetes fungi.</title>
        <authorList>
            <person name="Ohm R.A."/>
            <person name="Feau N."/>
            <person name="Henrissat B."/>
            <person name="Schoch C.L."/>
            <person name="Horwitz B.A."/>
            <person name="Barry K.W."/>
            <person name="Condon B.J."/>
            <person name="Copeland A.C."/>
            <person name="Dhillon B."/>
            <person name="Glaser F."/>
            <person name="Hesse C.N."/>
            <person name="Kosti I."/>
            <person name="LaButti K."/>
            <person name="Lindquist E.A."/>
            <person name="Lucas S."/>
            <person name="Salamov A.A."/>
            <person name="Bradshaw R.E."/>
            <person name="Ciuffetti L."/>
            <person name="Hamelin R.C."/>
            <person name="Kema G.H.J."/>
            <person name="Lawrence C."/>
            <person name="Scott J.A."/>
            <person name="Spatafora J.W."/>
            <person name="Turgeon B.G."/>
            <person name="de Wit P.J.G.M."/>
            <person name="Zhong S."/>
            <person name="Goodwin S.B."/>
            <person name="Grigoriev I.V."/>
        </authorList>
    </citation>
    <scope>NUCLEOTIDE SEQUENCE [LARGE SCALE GENOMIC DNA]</scope>
    <source>
        <strain evidence="9 10">CIRAD86</strain>
    </source>
</reference>
<comment type="cofactor">
    <cofactor evidence="1">
        <name>heme b</name>
        <dbReference type="ChEBI" id="CHEBI:60344"/>
    </cofactor>
</comment>
<proteinExistence type="inferred from homology"/>
<keyword evidence="10" id="KW-1185">Reference proteome</keyword>
<dbReference type="GO" id="GO:0046872">
    <property type="term" value="F:metal ion binding"/>
    <property type="evidence" value="ECO:0007669"/>
    <property type="project" value="UniProtKB-KW"/>
</dbReference>
<evidence type="ECO:0000256" key="4">
    <source>
        <dbReference type="ARBA" id="ARBA00022723"/>
    </source>
</evidence>
<evidence type="ECO:0000256" key="3">
    <source>
        <dbReference type="ARBA" id="ARBA00022617"/>
    </source>
</evidence>
<comment type="similarity">
    <text evidence="7">Belongs to the chloroperoxidase family.</text>
</comment>
<dbReference type="SUPFAM" id="SSF47571">
    <property type="entry name" value="Cloroperoxidase"/>
    <property type="match status" value="1"/>
</dbReference>
<organism evidence="9 10">
    <name type="scientific">Pseudocercospora fijiensis (strain CIRAD86)</name>
    <name type="common">Black leaf streak disease fungus</name>
    <name type="synonym">Mycosphaerella fijiensis</name>
    <dbReference type="NCBI Taxonomy" id="383855"/>
    <lineage>
        <taxon>Eukaryota</taxon>
        <taxon>Fungi</taxon>
        <taxon>Dikarya</taxon>
        <taxon>Ascomycota</taxon>
        <taxon>Pezizomycotina</taxon>
        <taxon>Dothideomycetes</taxon>
        <taxon>Dothideomycetidae</taxon>
        <taxon>Mycosphaerellales</taxon>
        <taxon>Mycosphaerellaceae</taxon>
        <taxon>Pseudocercospora</taxon>
    </lineage>
</organism>
<dbReference type="InterPro" id="IPR000028">
    <property type="entry name" value="Chloroperoxidase"/>
</dbReference>
<evidence type="ECO:0000256" key="2">
    <source>
        <dbReference type="ARBA" id="ARBA00022559"/>
    </source>
</evidence>
<feature type="domain" description="Heme haloperoxidase family profile" evidence="8">
    <location>
        <begin position="113"/>
        <end position="360"/>
    </location>
</feature>
<evidence type="ECO:0000313" key="9">
    <source>
        <dbReference type="EMBL" id="EME78939.1"/>
    </source>
</evidence>
<dbReference type="PANTHER" id="PTHR33577">
    <property type="entry name" value="STERIGMATOCYSTIN BIOSYNTHESIS PEROXIDASE STCC-RELATED"/>
    <property type="match status" value="1"/>
</dbReference>
<keyword evidence="4" id="KW-0479">Metal-binding</keyword>
<keyword evidence="2" id="KW-0575">Peroxidase</keyword>
<dbReference type="Gene3D" id="1.10.489.10">
    <property type="entry name" value="Chloroperoxidase-like"/>
    <property type="match status" value="1"/>
</dbReference>
<accession>M2ZIJ7</accession>
<dbReference type="RefSeq" id="XP_007930614.1">
    <property type="nucleotide sequence ID" value="XM_007932423.1"/>
</dbReference>
<dbReference type="EMBL" id="KB446563">
    <property type="protein sequence ID" value="EME78939.1"/>
    <property type="molecule type" value="Genomic_DNA"/>
</dbReference>
<dbReference type="InterPro" id="IPR036851">
    <property type="entry name" value="Chloroperoxidase-like_sf"/>
</dbReference>
<dbReference type="PROSITE" id="PS51405">
    <property type="entry name" value="HEME_HALOPEROXIDASE"/>
    <property type="match status" value="1"/>
</dbReference>
<evidence type="ECO:0000259" key="8">
    <source>
        <dbReference type="PROSITE" id="PS51405"/>
    </source>
</evidence>
<keyword evidence="6" id="KW-0408">Iron</keyword>
<evidence type="ECO:0000256" key="7">
    <source>
        <dbReference type="ARBA" id="ARBA00025795"/>
    </source>
</evidence>